<feature type="compositionally biased region" description="Polar residues" evidence="1">
    <location>
        <begin position="645"/>
        <end position="670"/>
    </location>
</feature>
<name>A0ABR5BNZ4_9TREE</name>
<evidence type="ECO:0000313" key="2">
    <source>
        <dbReference type="EMBL" id="KIR77051.1"/>
    </source>
</evidence>
<organism evidence="2 3">
    <name type="scientific">Cryptococcus gattii EJB2</name>
    <dbReference type="NCBI Taxonomy" id="1296103"/>
    <lineage>
        <taxon>Eukaryota</taxon>
        <taxon>Fungi</taxon>
        <taxon>Dikarya</taxon>
        <taxon>Basidiomycota</taxon>
        <taxon>Agaricomycotina</taxon>
        <taxon>Tremellomycetes</taxon>
        <taxon>Tremellales</taxon>
        <taxon>Cryptococcaceae</taxon>
        <taxon>Cryptococcus</taxon>
        <taxon>Cryptococcus gattii species complex</taxon>
    </lineage>
</organism>
<dbReference type="EMBL" id="KN848765">
    <property type="protein sequence ID" value="KIR77051.1"/>
    <property type="molecule type" value="Genomic_DNA"/>
</dbReference>
<evidence type="ECO:0000313" key="3">
    <source>
        <dbReference type="Proteomes" id="UP000054272"/>
    </source>
</evidence>
<feature type="compositionally biased region" description="Polar residues" evidence="1">
    <location>
        <begin position="869"/>
        <end position="886"/>
    </location>
</feature>
<feature type="compositionally biased region" description="Polar residues" evidence="1">
    <location>
        <begin position="831"/>
        <end position="856"/>
    </location>
</feature>
<gene>
    <name evidence="2" type="ORF">I306_05989</name>
</gene>
<feature type="region of interest" description="Disordered" evidence="1">
    <location>
        <begin position="517"/>
        <end position="565"/>
    </location>
</feature>
<feature type="compositionally biased region" description="Polar residues" evidence="1">
    <location>
        <begin position="685"/>
        <end position="699"/>
    </location>
</feature>
<feature type="compositionally biased region" description="Polar residues" evidence="1">
    <location>
        <begin position="715"/>
        <end position="725"/>
    </location>
</feature>
<reference evidence="2 3" key="1">
    <citation type="submission" date="2015-01" db="EMBL/GenBank/DDBJ databases">
        <title>The Genome Sequence of Cryptococcus gattii EJB2.</title>
        <authorList>
            <consortium name="The Broad Institute Genomics Platform"/>
            <person name="Cuomo C."/>
            <person name="Litvintseva A."/>
            <person name="Chen Y."/>
            <person name="Heitman J."/>
            <person name="Sun S."/>
            <person name="Springer D."/>
            <person name="Dromer F."/>
            <person name="Young S."/>
            <person name="Zeng Q."/>
            <person name="Gargeya S."/>
            <person name="Abouelleil A."/>
            <person name="Alvarado L."/>
            <person name="Chapman S.B."/>
            <person name="Gainer-Dewar J."/>
            <person name="Goldberg J."/>
            <person name="Griggs A."/>
            <person name="Gujja S."/>
            <person name="Hansen M."/>
            <person name="Howarth C."/>
            <person name="Imamovic A."/>
            <person name="Larimer J."/>
            <person name="Murphy C."/>
            <person name="Naylor J."/>
            <person name="Pearson M."/>
            <person name="Priest M."/>
            <person name="Roberts A."/>
            <person name="Saif S."/>
            <person name="Shea T."/>
            <person name="Sykes S."/>
            <person name="Wortman J."/>
            <person name="Nusbaum C."/>
            <person name="Birren B."/>
        </authorList>
    </citation>
    <scope>NUCLEOTIDE SEQUENCE [LARGE SCALE GENOMIC DNA]</scope>
    <source>
        <strain evidence="2 3">EJB2</strain>
    </source>
</reference>
<feature type="region of interest" description="Disordered" evidence="1">
    <location>
        <begin position="238"/>
        <end position="312"/>
    </location>
</feature>
<keyword evidence="3" id="KW-1185">Reference proteome</keyword>
<feature type="compositionally biased region" description="Low complexity" evidence="1">
    <location>
        <begin position="813"/>
        <end position="830"/>
    </location>
</feature>
<dbReference type="Proteomes" id="UP000054272">
    <property type="component" value="Unassembled WGS sequence"/>
</dbReference>
<evidence type="ECO:0000256" key="1">
    <source>
        <dbReference type="SAM" id="MobiDB-lite"/>
    </source>
</evidence>
<protein>
    <submittedName>
        <fullName evidence="2">Uncharacterized protein</fullName>
    </submittedName>
</protein>
<feature type="region of interest" description="Disordered" evidence="1">
    <location>
        <begin position="404"/>
        <end position="456"/>
    </location>
</feature>
<feature type="region of interest" description="Disordered" evidence="1">
    <location>
        <begin position="589"/>
        <end position="892"/>
    </location>
</feature>
<proteinExistence type="predicted"/>
<accession>A0ABR5BNZ4</accession>
<sequence length="1098" mass="117844">MAVAAQPTPYLSHTSANALISDLRPTTFSDAALTHLNTLLDELLIALLTSAQSLNPLDLRREAIPSFFSGDRGTGDTTGVRALGRNAVAEAEVELRSWQEGRSVRGYPPDGKGPGTRTDRSFPLLQAVDLMRVKCAAFSDESDQKEAQALAAWKKVGGDASEETVVPSALWITGIIEHVCEHILSSVARIVARDSGTAVAGLQELHTALCEDESVWGFFKRMKVKNQLQLTIRSTSRSKWLGTPRSSPDRRSQGRASPARSTTSLGRDASIDTARTTHIGSPSIETSSTGGIAGGIIGKGSTPKRGPTGSPISKVLQRAQHERSGSALSANTNSILGAFHDSFEQEEGQSQDEVDEKEAQDDFDKLVRSGETLKVSLTPGRLKSFEVGHGIGDILRLSTDHLNDKRRSHSITRVPVPTDPLTPPHNSAEQSSSNTPVSTPPSRPSLGSRHISGSSRKLITRTAKIIEEQEEEDELRGAASSKKESLFDLLANDNFGYPEPKQTPTKRTVQAVVVGTPPPPFPQPLTSPSTNSRRKAAPGPINVLPRTHQSSIRPKEASYPTLTAGVPSKDDEFIIVEKRNRTEAQELADFFNSEPPPGLMQDDEAHDEQLNTSKSKGLKGFISKVSLSSKKKDDDKYRPLPPVKQHSQSQEQPVSSTGLSQLNSPTSAAQGRTMGGLWEVKKQKSTGNMMTGMQSAYRNDQSEPPLPPAPTAATGYSTPDFQQRNALPPRIQTPPKVSPISVREAMPALSENTVHKSPHQMVSPFGAGSAEKIAGPDVAGVSLADPIDPANTSRERRVRPTSPKSNEEKPLVISKTTSITTATAFSTSSKNLSATRIESPGTGSSRGVSSFTTENEGSGGEHSPIFATKNVNQESKPDEQLSSEPNEPTLIIPASSEMPVGEFESQPIPLAAPLKQTSESVASRDAVPKRDLVPLRNLLDHATSASECRLLLNAILTQFGVPYSDLESCRSEEGKEKGKHNAVETAEDGVVAWLLAGREGPVGSYLRQPQAAVPVPVAEEECKKDGSSNTDHDQLIITPIGGAVLPSKFTCLFRDEDAVPPSATTTEFTTDGETLEIVEGQVEYVKTGERGEARLVEA</sequence>